<evidence type="ECO:0000259" key="6">
    <source>
        <dbReference type="PROSITE" id="PS50932"/>
    </source>
</evidence>
<dbReference type="OrthoDB" id="291639at2"/>
<accession>A0A518BUT1</accession>
<name>A0A518BUT1_9BACT</name>
<dbReference type="InterPro" id="IPR046335">
    <property type="entry name" value="LacI/GalR-like_sensor"/>
</dbReference>
<dbReference type="PANTHER" id="PTHR30146:SF148">
    <property type="entry name" value="HTH-TYPE TRANSCRIPTIONAL REPRESSOR PURR-RELATED"/>
    <property type="match status" value="1"/>
</dbReference>
<keyword evidence="1" id="KW-0678">Repressor</keyword>
<dbReference type="Gene3D" id="3.40.50.2300">
    <property type="match status" value="2"/>
</dbReference>
<dbReference type="CDD" id="cd01392">
    <property type="entry name" value="HTH_LacI"/>
    <property type="match status" value="1"/>
</dbReference>
<dbReference type="PROSITE" id="PS50932">
    <property type="entry name" value="HTH_LACI_2"/>
    <property type="match status" value="1"/>
</dbReference>
<feature type="region of interest" description="Disordered" evidence="5">
    <location>
        <begin position="41"/>
        <end position="60"/>
    </location>
</feature>
<protein>
    <submittedName>
        <fullName evidence="7">Putative HTH-type transcriptional repressor ExuR</fullName>
    </submittedName>
</protein>
<dbReference type="Pfam" id="PF00356">
    <property type="entry name" value="LacI"/>
    <property type="match status" value="1"/>
</dbReference>
<dbReference type="KEGG" id="mcad:Pan265_05750"/>
<keyword evidence="3" id="KW-0238">DNA-binding</keyword>
<dbReference type="CDD" id="cd06267">
    <property type="entry name" value="PBP1_LacI_sugar_binding-like"/>
    <property type="match status" value="1"/>
</dbReference>
<dbReference type="SMART" id="SM00354">
    <property type="entry name" value="HTH_LACI"/>
    <property type="match status" value="1"/>
</dbReference>
<evidence type="ECO:0000313" key="7">
    <source>
        <dbReference type="EMBL" id="QDU70740.1"/>
    </source>
</evidence>
<evidence type="ECO:0000256" key="5">
    <source>
        <dbReference type="SAM" id="MobiDB-lite"/>
    </source>
</evidence>
<feature type="domain" description="HTH lacI-type" evidence="6">
    <location>
        <begin position="1"/>
        <end position="52"/>
    </location>
</feature>
<dbReference type="InterPro" id="IPR010982">
    <property type="entry name" value="Lambda_DNA-bd_dom_sf"/>
</dbReference>
<feature type="region of interest" description="Disordered" evidence="5">
    <location>
        <begin position="342"/>
        <end position="365"/>
    </location>
</feature>
<sequence length="365" mass="39617">MSIVDVAKLAGLSHTTVSRVINHQPGVSASTVKKVQQAMRQLGYTPPARRRGPQPRHRRNIRTGNIALLMFGTDAAPMIAPVAAAVTHYLEEHLGRHDLNLSIGQVKSDGRIPSAVANGRVDGLILHGRPPSPEVAAKLMRFPSVWIMSPRSRTGYWGDRVCPDNSAIGRIAAEYLIGRGHDRISMLEIETAHLGFRERAMAFCETAEEHNVSTELITVPDQDDSQAQGSPMRPAMINALIDRFVALEDRPSGLFVPLGQATLAVYEALRMRGIEPGGQVTVVACDNDPTLAGLNPRLATVDVRPDRIGQLAVEQLLLRMDKASPHARTQVLVEPSLVTPPVPEEPRIPASEITTSNGVRTPSFA</sequence>
<evidence type="ECO:0000256" key="3">
    <source>
        <dbReference type="ARBA" id="ARBA00023125"/>
    </source>
</evidence>
<dbReference type="InterPro" id="IPR000843">
    <property type="entry name" value="HTH_LacI"/>
</dbReference>
<evidence type="ECO:0000256" key="2">
    <source>
        <dbReference type="ARBA" id="ARBA00023015"/>
    </source>
</evidence>
<feature type="compositionally biased region" description="Basic residues" evidence="5">
    <location>
        <begin position="48"/>
        <end position="60"/>
    </location>
</feature>
<dbReference type="SUPFAM" id="SSF47413">
    <property type="entry name" value="lambda repressor-like DNA-binding domains"/>
    <property type="match status" value="1"/>
</dbReference>
<keyword evidence="4" id="KW-0804">Transcription</keyword>
<dbReference type="RefSeq" id="WP_145444892.1">
    <property type="nucleotide sequence ID" value="NZ_CP036280.1"/>
</dbReference>
<reference evidence="7 8" key="1">
    <citation type="submission" date="2019-02" db="EMBL/GenBank/DDBJ databases">
        <title>Deep-cultivation of Planctomycetes and their phenomic and genomic characterization uncovers novel biology.</title>
        <authorList>
            <person name="Wiegand S."/>
            <person name="Jogler M."/>
            <person name="Boedeker C."/>
            <person name="Pinto D."/>
            <person name="Vollmers J."/>
            <person name="Rivas-Marin E."/>
            <person name="Kohn T."/>
            <person name="Peeters S.H."/>
            <person name="Heuer A."/>
            <person name="Rast P."/>
            <person name="Oberbeckmann S."/>
            <person name="Bunk B."/>
            <person name="Jeske O."/>
            <person name="Meyerdierks A."/>
            <person name="Storesund J.E."/>
            <person name="Kallscheuer N."/>
            <person name="Luecker S."/>
            <person name="Lage O.M."/>
            <person name="Pohl T."/>
            <person name="Merkel B.J."/>
            <person name="Hornburger P."/>
            <person name="Mueller R.-W."/>
            <person name="Bruemmer F."/>
            <person name="Labrenz M."/>
            <person name="Spormann A.M."/>
            <person name="Op den Camp H."/>
            <person name="Overmann J."/>
            <person name="Amann R."/>
            <person name="Jetten M.S.M."/>
            <person name="Mascher T."/>
            <person name="Medema M.H."/>
            <person name="Devos D.P."/>
            <person name="Kaster A.-K."/>
            <person name="Ovreas L."/>
            <person name="Rohde M."/>
            <person name="Galperin M.Y."/>
            <person name="Jogler C."/>
        </authorList>
    </citation>
    <scope>NUCLEOTIDE SEQUENCE [LARGE SCALE GENOMIC DNA]</scope>
    <source>
        <strain evidence="7 8">Pan265</strain>
    </source>
</reference>
<dbReference type="GO" id="GO:0003700">
    <property type="term" value="F:DNA-binding transcription factor activity"/>
    <property type="evidence" value="ECO:0007669"/>
    <property type="project" value="TreeGrafter"/>
</dbReference>
<dbReference type="Gene3D" id="1.10.260.40">
    <property type="entry name" value="lambda repressor-like DNA-binding domains"/>
    <property type="match status" value="1"/>
</dbReference>
<evidence type="ECO:0000256" key="1">
    <source>
        <dbReference type="ARBA" id="ARBA00022491"/>
    </source>
</evidence>
<dbReference type="EMBL" id="CP036280">
    <property type="protein sequence ID" value="QDU70740.1"/>
    <property type="molecule type" value="Genomic_DNA"/>
</dbReference>
<dbReference type="InterPro" id="IPR028082">
    <property type="entry name" value="Peripla_BP_I"/>
</dbReference>
<organism evidence="7 8">
    <name type="scientific">Mucisphaera calidilacus</name>
    <dbReference type="NCBI Taxonomy" id="2527982"/>
    <lineage>
        <taxon>Bacteria</taxon>
        <taxon>Pseudomonadati</taxon>
        <taxon>Planctomycetota</taxon>
        <taxon>Phycisphaerae</taxon>
        <taxon>Phycisphaerales</taxon>
        <taxon>Phycisphaeraceae</taxon>
        <taxon>Mucisphaera</taxon>
    </lineage>
</organism>
<dbReference type="PANTHER" id="PTHR30146">
    <property type="entry name" value="LACI-RELATED TRANSCRIPTIONAL REPRESSOR"/>
    <property type="match status" value="1"/>
</dbReference>
<dbReference type="SUPFAM" id="SSF53822">
    <property type="entry name" value="Periplasmic binding protein-like I"/>
    <property type="match status" value="1"/>
</dbReference>
<keyword evidence="8" id="KW-1185">Reference proteome</keyword>
<feature type="compositionally biased region" description="Polar residues" evidence="5">
    <location>
        <begin position="352"/>
        <end position="365"/>
    </location>
</feature>
<evidence type="ECO:0000313" key="8">
    <source>
        <dbReference type="Proteomes" id="UP000320386"/>
    </source>
</evidence>
<gene>
    <name evidence="7" type="primary">exuR_2</name>
    <name evidence="7" type="ORF">Pan265_05750</name>
</gene>
<keyword evidence="2" id="KW-0805">Transcription regulation</keyword>
<dbReference type="Proteomes" id="UP000320386">
    <property type="component" value="Chromosome"/>
</dbReference>
<dbReference type="Pfam" id="PF13377">
    <property type="entry name" value="Peripla_BP_3"/>
    <property type="match status" value="1"/>
</dbReference>
<proteinExistence type="predicted"/>
<dbReference type="AlphaFoldDB" id="A0A518BUT1"/>
<dbReference type="GO" id="GO:0000976">
    <property type="term" value="F:transcription cis-regulatory region binding"/>
    <property type="evidence" value="ECO:0007669"/>
    <property type="project" value="TreeGrafter"/>
</dbReference>
<evidence type="ECO:0000256" key="4">
    <source>
        <dbReference type="ARBA" id="ARBA00023163"/>
    </source>
</evidence>